<evidence type="ECO:0000256" key="2">
    <source>
        <dbReference type="ARBA" id="ARBA00022692"/>
    </source>
</evidence>
<dbReference type="AlphaFoldDB" id="A0A7W8Z9A1"/>
<evidence type="ECO:0000256" key="3">
    <source>
        <dbReference type="ARBA" id="ARBA00022989"/>
    </source>
</evidence>
<keyword evidence="9" id="KW-1185">Reference proteome</keyword>
<sequence length="252" mass="26606">MTRQFVRDVATVFVREVAPVLRAPVLLFLSMVQPLLLLFLFGPMLAGTGGFGGGAPWQWFVPGILIMMCLTGPMMAGCSMLIDLMGGSMERMLVTPLNRTAMLVGRVLKEFVILLVQAVLIIGLALPLGFRPSPAGVLAGLALLIVFGTGLGALSFVLAIASRPDGNLFWGVTQMLLFPLMLLSGVLLPTDYGPGWLRTAAAFNPVSYIVEAERALFAGRPADLAVLYGVISACAVGAAGLAFGTRAVRRGI</sequence>
<gene>
    <name evidence="8" type="ORF">BJ981_005535</name>
</gene>
<dbReference type="InterPro" id="IPR051784">
    <property type="entry name" value="Nod_factor_ABC_transporter"/>
</dbReference>
<evidence type="ECO:0000256" key="1">
    <source>
        <dbReference type="ARBA" id="ARBA00004141"/>
    </source>
</evidence>
<dbReference type="InterPro" id="IPR000412">
    <property type="entry name" value="ABC_2_transport"/>
</dbReference>
<evidence type="ECO:0000259" key="7">
    <source>
        <dbReference type="PROSITE" id="PS51012"/>
    </source>
</evidence>
<dbReference type="PRINTS" id="PR00164">
    <property type="entry name" value="ABC2TRNSPORT"/>
</dbReference>
<dbReference type="Proteomes" id="UP000588112">
    <property type="component" value="Unassembled WGS sequence"/>
</dbReference>
<dbReference type="InterPro" id="IPR013525">
    <property type="entry name" value="ABC2_TM"/>
</dbReference>
<dbReference type="EMBL" id="JACHBR010000001">
    <property type="protein sequence ID" value="MBB5629836.1"/>
    <property type="molecule type" value="Genomic_DNA"/>
</dbReference>
<dbReference type="GO" id="GO:0043190">
    <property type="term" value="C:ATP-binding cassette (ABC) transporter complex"/>
    <property type="evidence" value="ECO:0007669"/>
    <property type="project" value="InterPro"/>
</dbReference>
<feature type="transmembrane region" description="Helical" evidence="6">
    <location>
        <begin position="136"/>
        <end position="161"/>
    </location>
</feature>
<feature type="transmembrane region" description="Helical" evidence="6">
    <location>
        <begin position="225"/>
        <end position="244"/>
    </location>
</feature>
<keyword evidence="6" id="KW-0813">Transport</keyword>
<keyword evidence="3 6" id="KW-1133">Transmembrane helix</keyword>
<dbReference type="GO" id="GO:0140359">
    <property type="term" value="F:ABC-type transporter activity"/>
    <property type="evidence" value="ECO:0007669"/>
    <property type="project" value="InterPro"/>
</dbReference>
<evidence type="ECO:0000256" key="4">
    <source>
        <dbReference type="ARBA" id="ARBA00023136"/>
    </source>
</evidence>
<evidence type="ECO:0000256" key="5">
    <source>
        <dbReference type="ARBA" id="ARBA00023251"/>
    </source>
</evidence>
<evidence type="ECO:0000313" key="8">
    <source>
        <dbReference type="EMBL" id="MBB5629836.1"/>
    </source>
</evidence>
<keyword evidence="6" id="KW-1003">Cell membrane</keyword>
<dbReference type="PROSITE" id="PS51012">
    <property type="entry name" value="ABC_TM2"/>
    <property type="match status" value="1"/>
</dbReference>
<evidence type="ECO:0000313" key="9">
    <source>
        <dbReference type="Proteomes" id="UP000588112"/>
    </source>
</evidence>
<protein>
    <recommendedName>
        <fullName evidence="6">Transport permease protein</fullName>
    </recommendedName>
</protein>
<dbReference type="GO" id="GO:0046677">
    <property type="term" value="P:response to antibiotic"/>
    <property type="evidence" value="ECO:0007669"/>
    <property type="project" value="UniProtKB-KW"/>
</dbReference>
<comment type="caution">
    <text evidence="8">The sequence shown here is derived from an EMBL/GenBank/DDBJ whole genome shotgun (WGS) entry which is preliminary data.</text>
</comment>
<name>A0A7W8Z9A1_9ACTN</name>
<feature type="domain" description="ABC transmembrane type-2" evidence="7">
    <location>
        <begin position="25"/>
        <end position="251"/>
    </location>
</feature>
<dbReference type="PANTHER" id="PTHR43229">
    <property type="entry name" value="NODULATION PROTEIN J"/>
    <property type="match status" value="1"/>
</dbReference>
<dbReference type="Pfam" id="PF01061">
    <property type="entry name" value="ABC2_membrane"/>
    <property type="match status" value="1"/>
</dbReference>
<reference evidence="8 9" key="1">
    <citation type="submission" date="2020-08" db="EMBL/GenBank/DDBJ databases">
        <title>Sequencing the genomes of 1000 actinobacteria strains.</title>
        <authorList>
            <person name="Klenk H.-P."/>
        </authorList>
    </citation>
    <scope>NUCLEOTIDE SEQUENCE [LARGE SCALE GENOMIC DNA]</scope>
    <source>
        <strain evidence="8 9">DSM 45790</strain>
    </source>
</reference>
<comment type="similarity">
    <text evidence="6">Belongs to the ABC-2 integral membrane protein family.</text>
</comment>
<dbReference type="PANTHER" id="PTHR43229:SF2">
    <property type="entry name" value="NODULATION PROTEIN J"/>
    <property type="match status" value="1"/>
</dbReference>
<feature type="transmembrane region" description="Helical" evidence="6">
    <location>
        <begin position="111"/>
        <end position="130"/>
    </location>
</feature>
<organism evidence="8 9">
    <name type="scientific">Sphaerisporangium krabiense</name>
    <dbReference type="NCBI Taxonomy" id="763782"/>
    <lineage>
        <taxon>Bacteria</taxon>
        <taxon>Bacillati</taxon>
        <taxon>Actinomycetota</taxon>
        <taxon>Actinomycetes</taxon>
        <taxon>Streptosporangiales</taxon>
        <taxon>Streptosporangiaceae</taxon>
        <taxon>Sphaerisporangium</taxon>
    </lineage>
</organism>
<keyword evidence="2 6" id="KW-0812">Transmembrane</keyword>
<dbReference type="InterPro" id="IPR047817">
    <property type="entry name" value="ABC2_TM_bact-type"/>
</dbReference>
<dbReference type="RefSeq" id="WP_184615218.1">
    <property type="nucleotide sequence ID" value="NZ_BOOS01000031.1"/>
</dbReference>
<feature type="transmembrane region" description="Helical" evidence="6">
    <location>
        <begin position="168"/>
        <end position="188"/>
    </location>
</feature>
<keyword evidence="5" id="KW-0046">Antibiotic resistance</keyword>
<comment type="subcellular location">
    <subcellularLocation>
        <location evidence="6">Cell membrane</location>
        <topology evidence="6">Multi-pass membrane protein</topology>
    </subcellularLocation>
    <subcellularLocation>
        <location evidence="1">Membrane</location>
        <topology evidence="1">Multi-pass membrane protein</topology>
    </subcellularLocation>
</comment>
<feature type="transmembrane region" description="Helical" evidence="6">
    <location>
        <begin position="59"/>
        <end position="82"/>
    </location>
</feature>
<dbReference type="PIRSF" id="PIRSF006648">
    <property type="entry name" value="DrrB"/>
    <property type="match status" value="1"/>
</dbReference>
<proteinExistence type="inferred from homology"/>
<keyword evidence="4 6" id="KW-0472">Membrane</keyword>
<evidence type="ECO:0000256" key="6">
    <source>
        <dbReference type="RuleBase" id="RU361157"/>
    </source>
</evidence>
<feature type="transmembrane region" description="Helical" evidence="6">
    <location>
        <begin position="25"/>
        <end position="47"/>
    </location>
</feature>
<accession>A0A7W8Z9A1</accession>